<dbReference type="Proteomes" id="UP000006362">
    <property type="component" value="Plasmid pTHEAM01"/>
</dbReference>
<sequence length="366" mass="42819">MEKMKKVRFKTVEIERGDGVWKVEGKASPPGWESPFVGTVSTPTNLSSFYVVAELARLFGERSTTYFSYLPPKLREMLRTSTEEVIHTLYKDDKNRQVELRIVEKPQYSLRASLMFTDYSTRKERTSVPLNDLDLYKFKEFIKPDIRKTAVVDTDGEVLLFEKTEDGGVKVVNPYGEEIFLEPDERCVVAASLNTLLSEQVRYWEFVNNVRAEFLETALEEVLDKTDETALKRFLSECDTKRCRKLLELMKDPLWKEKLRELLHTKPRMVDPVIEFARREGLSERAEELALALEAGRGVWKRRVKAIRPLKIFKENYSPEEAAVSFWNDFSRELPQPRMRFGRYYMKESIQNPIPVLFLLSIFEPD</sequence>
<keyword evidence="2" id="KW-1185">Reference proteome</keyword>
<keyword evidence="1" id="KW-0614">Plasmid</keyword>
<proteinExistence type="predicted"/>
<evidence type="ECO:0000313" key="2">
    <source>
        <dbReference type="Proteomes" id="UP000006362"/>
    </source>
</evidence>
<dbReference type="KEGG" id="tam:Theam_1735"/>
<dbReference type="EMBL" id="CP002445">
    <property type="protein sequence ID" value="ADU97691.1"/>
    <property type="molecule type" value="Genomic_DNA"/>
</dbReference>
<dbReference type="RefSeq" id="WP_013524895.1">
    <property type="nucleotide sequence ID" value="NC_014917.1"/>
</dbReference>
<name>E8T6X0_THEA1</name>
<protein>
    <submittedName>
        <fullName evidence="1">Uncharacterized protein</fullName>
    </submittedName>
</protein>
<dbReference type="AlphaFoldDB" id="E8T6X0"/>
<accession>E8T6X0</accession>
<geneLocation type="plasmid" evidence="1 2">
    <name>pTHEAM01</name>
</geneLocation>
<dbReference type="HOGENOM" id="CLU_756327_0_0_0"/>
<organism evidence="1 2">
    <name type="scientific">Thermovibrio ammonificans (strain DSM 15698 / JCM 12110 / HB-1)</name>
    <dbReference type="NCBI Taxonomy" id="648996"/>
    <lineage>
        <taxon>Bacteria</taxon>
        <taxon>Pseudomonadati</taxon>
        <taxon>Aquificota</taxon>
        <taxon>Aquificia</taxon>
        <taxon>Desulfurobacteriales</taxon>
        <taxon>Desulfurobacteriaceae</taxon>
        <taxon>Thermovibrio</taxon>
    </lineage>
</organism>
<gene>
    <name evidence="1" type="ordered locus">Theam_1735</name>
</gene>
<reference evidence="1" key="1">
    <citation type="submission" date="2011-01" db="EMBL/GenBank/DDBJ databases">
        <title>Complete sequence of plasmid of Thermovibrio ammonificans HB-1.</title>
        <authorList>
            <consortium name="US DOE Joint Genome Institute"/>
            <person name="Lucas S."/>
            <person name="Copeland A."/>
            <person name="Lapidus A."/>
            <person name="Cheng J.-F."/>
            <person name="Goodwin L."/>
            <person name="Pitluck S."/>
            <person name="Davenport K."/>
            <person name="Detter J.C."/>
            <person name="Han C."/>
            <person name="Tapia R."/>
            <person name="Land M."/>
            <person name="Hauser L."/>
            <person name="Kyrpides N."/>
            <person name="Ivanova N."/>
            <person name="Ovchinnikova G."/>
            <person name="Vetriani C."/>
            <person name="Woyke T."/>
        </authorList>
    </citation>
    <scope>NUCLEOTIDE SEQUENCE [LARGE SCALE GENOMIC DNA]</scope>
    <source>
        <strain evidence="1">HB-1</strain>
        <plasmid evidence="1">pTHEAM01</plasmid>
    </source>
</reference>
<evidence type="ECO:0000313" key="1">
    <source>
        <dbReference type="EMBL" id="ADU97691.1"/>
    </source>
</evidence>